<sequence length="472" mass="52322">MSLNLRIFLAYFLILGVAVYLLLDVFMSELKPGMRQSTEDTLVDMSNLLAEVVTQEYLNTPGDLQNFSADMDRFLQRSYKAKISSIDKQTSDIRIYITDAGGIVKYDSTGLDVGKDYSRWNDVYLTLRGQYGARSTKSDPDNEFSTVMHVAAPLMLDKEIIGVLTVAKPNVTVQPFIDMARTNIQQRGLSLVLLSLIAALTLSFWLTRSIRKLVNYAATISRGQQTKVPDLRETELAKLAAAIDNMRRELEGKDYVEKYVHALTHELKSPVSAIKGASEILTPQMPADDQARFVGNIRYEAQRIDEMINRLLALVTVEKQDALENVERFDLIPVIKQVIAGKQVAKPEMTISTQMPSELFISGDSFLLMQAIDNLLQNALDFSPKGSTVSISVLPGAPVSIVIRDQGCGIPAYALDKVFERFYSLPRPGSQKKSSGLGLCFVKQIADLHWGNIKLSNNEAGGVSASLTLNLK</sequence>
<dbReference type="GO" id="GO:0005886">
    <property type="term" value="C:plasma membrane"/>
    <property type="evidence" value="ECO:0007669"/>
    <property type="project" value="UniProtKB-SubCell"/>
</dbReference>
<evidence type="ECO:0000256" key="6">
    <source>
        <dbReference type="ARBA" id="ARBA00022679"/>
    </source>
</evidence>
<comment type="catalytic activity">
    <reaction evidence="1">
        <text>ATP + protein L-histidine = ADP + protein N-phospho-L-histidine.</text>
        <dbReference type="EC" id="2.7.13.3"/>
    </reaction>
</comment>
<dbReference type="Proteomes" id="UP000032352">
    <property type="component" value="Chromosome"/>
</dbReference>
<keyword evidence="10" id="KW-0902">Two-component regulatory system</keyword>
<dbReference type="CDD" id="cd06225">
    <property type="entry name" value="HAMP"/>
    <property type="match status" value="1"/>
</dbReference>
<dbReference type="PROSITE" id="PS50885">
    <property type="entry name" value="HAMP"/>
    <property type="match status" value="1"/>
</dbReference>
<keyword evidence="6 15" id="KW-0808">Transferase</keyword>
<evidence type="ECO:0000256" key="1">
    <source>
        <dbReference type="ARBA" id="ARBA00000085"/>
    </source>
</evidence>
<keyword evidence="8 15" id="KW-0418">Kinase</keyword>
<dbReference type="PANTHER" id="PTHR45436">
    <property type="entry name" value="SENSOR HISTIDINE KINASE YKOH"/>
    <property type="match status" value="1"/>
</dbReference>
<feature type="transmembrane region" description="Helical" evidence="12">
    <location>
        <begin position="6"/>
        <end position="27"/>
    </location>
</feature>
<accession>A0AAE9Z304</accession>
<reference evidence="15 16" key="2">
    <citation type="journal article" date="2022" name="Mar. Drugs">
        <title>Bioassay-Guided Fractionation Leads to the Detection of Cholic Acid Generated by the Rare Thalassomonas sp.</title>
        <authorList>
            <person name="Pheiffer F."/>
            <person name="Schneider Y.K."/>
            <person name="Hansen E.H."/>
            <person name="Andersen J.H."/>
            <person name="Isaksson J."/>
            <person name="Busche T."/>
            <person name="R C."/>
            <person name="Kalinowski J."/>
            <person name="Zyl L.V."/>
            <person name="Trindade M."/>
        </authorList>
    </citation>
    <scope>NUCLEOTIDE SEQUENCE [LARGE SCALE GENOMIC DNA]</scope>
    <source>
        <strain evidence="15 16">XOM25</strain>
    </source>
</reference>
<dbReference type="PRINTS" id="PR00344">
    <property type="entry name" value="BCTRLSENSOR"/>
</dbReference>
<dbReference type="KEGG" id="tvd:SG34_028040"/>
<dbReference type="SUPFAM" id="SSF47384">
    <property type="entry name" value="Homodimeric domain of signal transducing histidine kinase"/>
    <property type="match status" value="1"/>
</dbReference>
<keyword evidence="9 12" id="KW-1133">Transmembrane helix</keyword>
<dbReference type="InterPro" id="IPR036890">
    <property type="entry name" value="HATPase_C_sf"/>
</dbReference>
<keyword evidence="16" id="KW-1185">Reference proteome</keyword>
<evidence type="ECO:0000256" key="11">
    <source>
        <dbReference type="ARBA" id="ARBA00023136"/>
    </source>
</evidence>
<dbReference type="InterPro" id="IPR036097">
    <property type="entry name" value="HisK_dim/P_sf"/>
</dbReference>
<evidence type="ECO:0000313" key="15">
    <source>
        <dbReference type="EMBL" id="WDE05104.1"/>
    </source>
</evidence>
<dbReference type="Gene3D" id="6.10.340.10">
    <property type="match status" value="1"/>
</dbReference>
<dbReference type="InterPro" id="IPR029151">
    <property type="entry name" value="Sensor-like_sf"/>
</dbReference>
<dbReference type="AlphaFoldDB" id="A0AAE9Z304"/>
<evidence type="ECO:0000256" key="12">
    <source>
        <dbReference type="SAM" id="Phobius"/>
    </source>
</evidence>
<dbReference type="PROSITE" id="PS50109">
    <property type="entry name" value="HIS_KIN"/>
    <property type="match status" value="1"/>
</dbReference>
<proteinExistence type="predicted"/>
<dbReference type="SUPFAM" id="SSF55874">
    <property type="entry name" value="ATPase domain of HSP90 chaperone/DNA topoisomerase II/histidine kinase"/>
    <property type="match status" value="1"/>
</dbReference>
<name>A0AAE9Z304_9GAMM</name>
<organism evidence="15 16">
    <name type="scientific">Thalassomonas viridans</name>
    <dbReference type="NCBI Taxonomy" id="137584"/>
    <lineage>
        <taxon>Bacteria</taxon>
        <taxon>Pseudomonadati</taxon>
        <taxon>Pseudomonadota</taxon>
        <taxon>Gammaproteobacteria</taxon>
        <taxon>Alteromonadales</taxon>
        <taxon>Colwelliaceae</taxon>
        <taxon>Thalassomonas</taxon>
    </lineage>
</organism>
<evidence type="ECO:0000259" key="14">
    <source>
        <dbReference type="PROSITE" id="PS50885"/>
    </source>
</evidence>
<evidence type="ECO:0000256" key="7">
    <source>
        <dbReference type="ARBA" id="ARBA00022692"/>
    </source>
</evidence>
<dbReference type="InterPro" id="IPR003660">
    <property type="entry name" value="HAMP_dom"/>
</dbReference>
<dbReference type="EC" id="2.7.13.3" evidence="3"/>
<reference evidence="15 16" key="1">
    <citation type="journal article" date="2015" name="Genome Announc.">
        <title>Draft Genome Sequences of Marine Isolates of Thalassomonas viridans and Thalassomonas actiniarum.</title>
        <authorList>
            <person name="Olonade I."/>
            <person name="van Zyl L.J."/>
            <person name="Trindade M."/>
        </authorList>
    </citation>
    <scope>NUCLEOTIDE SEQUENCE [LARGE SCALE GENOMIC DNA]</scope>
    <source>
        <strain evidence="15 16">XOM25</strain>
    </source>
</reference>
<keyword evidence="5" id="KW-0597">Phosphoprotein</keyword>
<dbReference type="PANTHER" id="PTHR45436:SF10">
    <property type="entry name" value="HISTIDINE KINASE"/>
    <property type="match status" value="1"/>
</dbReference>
<dbReference type="Pfam" id="PF02518">
    <property type="entry name" value="HATPase_c"/>
    <property type="match status" value="1"/>
</dbReference>
<dbReference type="Gene3D" id="1.10.287.130">
    <property type="match status" value="1"/>
</dbReference>
<evidence type="ECO:0000256" key="9">
    <source>
        <dbReference type="ARBA" id="ARBA00022989"/>
    </source>
</evidence>
<dbReference type="CDD" id="cd00082">
    <property type="entry name" value="HisKA"/>
    <property type="match status" value="1"/>
</dbReference>
<dbReference type="Pfam" id="PF00672">
    <property type="entry name" value="HAMP"/>
    <property type="match status" value="1"/>
</dbReference>
<evidence type="ECO:0000256" key="10">
    <source>
        <dbReference type="ARBA" id="ARBA00023012"/>
    </source>
</evidence>
<dbReference type="InterPro" id="IPR003661">
    <property type="entry name" value="HisK_dim/P_dom"/>
</dbReference>
<dbReference type="InterPro" id="IPR050428">
    <property type="entry name" value="TCS_sensor_his_kinase"/>
</dbReference>
<dbReference type="InterPro" id="IPR003594">
    <property type="entry name" value="HATPase_dom"/>
</dbReference>
<feature type="domain" description="HAMP" evidence="14">
    <location>
        <begin position="204"/>
        <end position="255"/>
    </location>
</feature>
<evidence type="ECO:0000256" key="8">
    <source>
        <dbReference type="ARBA" id="ARBA00022777"/>
    </source>
</evidence>
<dbReference type="EMBL" id="CP059733">
    <property type="protein sequence ID" value="WDE05104.1"/>
    <property type="molecule type" value="Genomic_DNA"/>
</dbReference>
<dbReference type="Gene3D" id="3.30.565.10">
    <property type="entry name" value="Histidine kinase-like ATPase, C-terminal domain"/>
    <property type="match status" value="1"/>
</dbReference>
<dbReference type="SMART" id="SM00388">
    <property type="entry name" value="HisKA"/>
    <property type="match status" value="1"/>
</dbReference>
<evidence type="ECO:0000256" key="2">
    <source>
        <dbReference type="ARBA" id="ARBA00004651"/>
    </source>
</evidence>
<protein>
    <recommendedName>
        <fullName evidence="3">histidine kinase</fullName>
        <ecNumber evidence="3">2.7.13.3</ecNumber>
    </recommendedName>
</protein>
<dbReference type="InterPro" id="IPR005467">
    <property type="entry name" value="His_kinase_dom"/>
</dbReference>
<dbReference type="InterPro" id="IPR004358">
    <property type="entry name" value="Sig_transdc_His_kin-like_C"/>
</dbReference>
<dbReference type="GO" id="GO:0000155">
    <property type="term" value="F:phosphorelay sensor kinase activity"/>
    <property type="evidence" value="ECO:0007669"/>
    <property type="project" value="InterPro"/>
</dbReference>
<evidence type="ECO:0000256" key="3">
    <source>
        <dbReference type="ARBA" id="ARBA00012438"/>
    </source>
</evidence>
<dbReference type="SUPFAM" id="SSF103190">
    <property type="entry name" value="Sensory domain-like"/>
    <property type="match status" value="1"/>
</dbReference>
<evidence type="ECO:0000259" key="13">
    <source>
        <dbReference type="PROSITE" id="PS50109"/>
    </source>
</evidence>
<feature type="transmembrane region" description="Helical" evidence="12">
    <location>
        <begin position="188"/>
        <end position="206"/>
    </location>
</feature>
<dbReference type="SMART" id="SM00387">
    <property type="entry name" value="HATPase_c"/>
    <property type="match status" value="1"/>
</dbReference>
<keyword evidence="11 12" id="KW-0472">Membrane</keyword>
<evidence type="ECO:0000256" key="4">
    <source>
        <dbReference type="ARBA" id="ARBA00022475"/>
    </source>
</evidence>
<gene>
    <name evidence="15" type="primary">creC</name>
    <name evidence="15" type="ORF">SG34_028040</name>
</gene>
<dbReference type="NCBIfam" id="NF008312">
    <property type="entry name" value="PRK11100.1"/>
    <property type="match status" value="1"/>
</dbReference>
<dbReference type="SMART" id="SM00304">
    <property type="entry name" value="HAMP"/>
    <property type="match status" value="1"/>
</dbReference>
<feature type="domain" description="Histidine kinase" evidence="13">
    <location>
        <begin position="262"/>
        <end position="472"/>
    </location>
</feature>
<comment type="subcellular location">
    <subcellularLocation>
        <location evidence="2">Cell membrane</location>
        <topology evidence="2">Multi-pass membrane protein</topology>
    </subcellularLocation>
</comment>
<evidence type="ECO:0000256" key="5">
    <source>
        <dbReference type="ARBA" id="ARBA00022553"/>
    </source>
</evidence>
<dbReference type="Pfam" id="PF00512">
    <property type="entry name" value="HisKA"/>
    <property type="match status" value="1"/>
</dbReference>
<keyword evidence="7 12" id="KW-0812">Transmembrane</keyword>
<evidence type="ECO:0000313" key="16">
    <source>
        <dbReference type="Proteomes" id="UP000032352"/>
    </source>
</evidence>
<keyword evidence="4" id="KW-1003">Cell membrane</keyword>
<dbReference type="RefSeq" id="WP_044838821.1">
    <property type="nucleotide sequence ID" value="NZ_CP059733.1"/>
</dbReference>